<dbReference type="Proteomes" id="UP000220629">
    <property type="component" value="Unassembled WGS sequence"/>
</dbReference>
<sequence>MRKEDQQAVGVAVTFVDTEYRSRVVVFPDGSFIPVLAGKAEVTAPEHVAYLESNPSFTRIPTKEQ</sequence>
<evidence type="ECO:0000313" key="2">
    <source>
        <dbReference type="Proteomes" id="UP000220629"/>
    </source>
</evidence>
<proteinExistence type="predicted"/>
<dbReference type="AlphaFoldDB" id="A0A2A7S0Y5"/>
<name>A0A2A7S0Y5_BURGA</name>
<accession>A0A2A7S0Y5</accession>
<protein>
    <submittedName>
        <fullName evidence="1">Uncharacterized protein</fullName>
    </submittedName>
</protein>
<reference evidence="2" key="1">
    <citation type="submission" date="2017-09" db="EMBL/GenBank/DDBJ databases">
        <title>FDA dAtabase for Regulatory Grade micrObial Sequences (FDA-ARGOS): Supporting development and validation of Infectious Disease Dx tests.</title>
        <authorList>
            <person name="Minogue T."/>
            <person name="Wolcott M."/>
            <person name="Wasieloski L."/>
            <person name="Aguilar W."/>
            <person name="Moore D."/>
            <person name="Tallon L."/>
            <person name="Sadzewicz L."/>
            <person name="Ott S."/>
            <person name="Zhao X."/>
            <person name="Nagaraj S."/>
            <person name="Vavikolanu K."/>
            <person name="Aluvathingal J."/>
            <person name="Nadendla S."/>
            <person name="Sichtig H."/>
        </authorList>
    </citation>
    <scope>NUCLEOTIDE SEQUENCE [LARGE SCALE GENOMIC DNA]</scope>
    <source>
        <strain evidence="2">FDAARGOS_390</strain>
    </source>
</reference>
<dbReference type="EMBL" id="PDDY01000004">
    <property type="protein sequence ID" value="PEH37307.1"/>
    <property type="molecule type" value="Genomic_DNA"/>
</dbReference>
<evidence type="ECO:0000313" key="1">
    <source>
        <dbReference type="EMBL" id="PEH37307.1"/>
    </source>
</evidence>
<dbReference type="RefSeq" id="WP_098153741.1">
    <property type="nucleotide sequence ID" value="NZ_CADEVT010000032.1"/>
</dbReference>
<gene>
    <name evidence="1" type="ORF">CRM94_22440</name>
</gene>
<organism evidence="1 2">
    <name type="scientific">Burkholderia gladioli</name>
    <name type="common">Pseudomonas marginata</name>
    <name type="synonym">Phytomonas marginata</name>
    <dbReference type="NCBI Taxonomy" id="28095"/>
    <lineage>
        <taxon>Bacteria</taxon>
        <taxon>Pseudomonadati</taxon>
        <taxon>Pseudomonadota</taxon>
        <taxon>Betaproteobacteria</taxon>
        <taxon>Burkholderiales</taxon>
        <taxon>Burkholderiaceae</taxon>
        <taxon>Burkholderia</taxon>
    </lineage>
</organism>
<comment type="caution">
    <text evidence="1">The sequence shown here is derived from an EMBL/GenBank/DDBJ whole genome shotgun (WGS) entry which is preliminary data.</text>
</comment>